<evidence type="ECO:0000256" key="1">
    <source>
        <dbReference type="SAM" id="SignalP"/>
    </source>
</evidence>
<reference evidence="2 3" key="1">
    <citation type="submission" date="2020-01" db="EMBL/GenBank/DDBJ databases">
        <title>Identification and distribution of gene clusters putatively required for synthesis of sphingolipid metabolism inhibitors in phylogenetically diverse species of the filamentous fungus Fusarium.</title>
        <authorList>
            <person name="Kim H.-S."/>
            <person name="Busman M."/>
            <person name="Brown D.W."/>
            <person name="Divon H."/>
            <person name="Uhlig S."/>
            <person name="Proctor R.H."/>
        </authorList>
    </citation>
    <scope>NUCLEOTIDE SEQUENCE [LARGE SCALE GENOMIC DNA]</scope>
    <source>
        <strain evidence="2 3">NRRL 20459</strain>
    </source>
</reference>
<dbReference type="OrthoDB" id="68575at2759"/>
<keyword evidence="3" id="KW-1185">Reference proteome</keyword>
<protein>
    <submittedName>
        <fullName evidence="2">Amine oxidase</fullName>
    </submittedName>
</protein>
<sequence length="235" mass="25691">MAKLIQSLVRLLATASVAAAADYSSVIERDVVIIGGGASGAHAAFRLREDVGKSIVLIEKEARLGGHVNSYVDPESGKAYDYGVQPFNDVHGASEFVTERLGVEVKAPGRVSRTTRYVDFDTGEQVNYTGPAPADQSAALAKYAELCAQYEDMILPSFWDFPAPHDIPEDLLIPFGDFVKKYDIEAVVPLLFQVTGLGVGDVRSTWWTGGAWVAQFQTHLWWYNDVLLPKLVEGL</sequence>
<accession>A0A8H4L041</accession>
<dbReference type="AlphaFoldDB" id="A0A8H4L041"/>
<gene>
    <name evidence="2" type="ORF">FALBO_14442</name>
</gene>
<dbReference type="EMBL" id="JAADYS010002342">
    <property type="protein sequence ID" value="KAF4458809.1"/>
    <property type="molecule type" value="Genomic_DNA"/>
</dbReference>
<comment type="caution">
    <text evidence="2">The sequence shown here is derived from an EMBL/GenBank/DDBJ whole genome shotgun (WGS) entry which is preliminary data.</text>
</comment>
<keyword evidence="1" id="KW-0732">Signal</keyword>
<dbReference type="Proteomes" id="UP000554235">
    <property type="component" value="Unassembled WGS sequence"/>
</dbReference>
<dbReference type="Gene3D" id="3.50.50.60">
    <property type="entry name" value="FAD/NAD(P)-binding domain"/>
    <property type="match status" value="1"/>
</dbReference>
<dbReference type="SUPFAM" id="SSF51905">
    <property type="entry name" value="FAD/NAD(P)-binding domain"/>
    <property type="match status" value="1"/>
</dbReference>
<evidence type="ECO:0000313" key="3">
    <source>
        <dbReference type="Proteomes" id="UP000554235"/>
    </source>
</evidence>
<organism evidence="2 3">
    <name type="scientific">Fusarium albosuccineum</name>
    <dbReference type="NCBI Taxonomy" id="1237068"/>
    <lineage>
        <taxon>Eukaryota</taxon>
        <taxon>Fungi</taxon>
        <taxon>Dikarya</taxon>
        <taxon>Ascomycota</taxon>
        <taxon>Pezizomycotina</taxon>
        <taxon>Sordariomycetes</taxon>
        <taxon>Hypocreomycetidae</taxon>
        <taxon>Hypocreales</taxon>
        <taxon>Nectriaceae</taxon>
        <taxon>Fusarium</taxon>
        <taxon>Fusarium decemcellulare species complex</taxon>
    </lineage>
</organism>
<feature type="signal peptide" evidence="1">
    <location>
        <begin position="1"/>
        <end position="20"/>
    </location>
</feature>
<evidence type="ECO:0000313" key="2">
    <source>
        <dbReference type="EMBL" id="KAF4458809.1"/>
    </source>
</evidence>
<name>A0A8H4L041_9HYPO</name>
<proteinExistence type="predicted"/>
<dbReference type="Pfam" id="PF13450">
    <property type="entry name" value="NAD_binding_8"/>
    <property type="match status" value="1"/>
</dbReference>
<feature type="chain" id="PRO_5034585732" evidence="1">
    <location>
        <begin position="21"/>
        <end position="235"/>
    </location>
</feature>
<dbReference type="InterPro" id="IPR036188">
    <property type="entry name" value="FAD/NAD-bd_sf"/>
</dbReference>